<accession>A0A317PK50</accession>
<comment type="caution">
    <text evidence="1">The sequence shown here is derived from an EMBL/GenBank/DDBJ whole genome shotgun (WGS) entry which is preliminary data.</text>
</comment>
<proteinExistence type="predicted"/>
<evidence type="ECO:0000313" key="2">
    <source>
        <dbReference type="Proteomes" id="UP000246352"/>
    </source>
</evidence>
<keyword evidence="2" id="KW-1185">Reference proteome</keyword>
<gene>
    <name evidence="1" type="ORF">DFR52_103236</name>
</gene>
<protein>
    <submittedName>
        <fullName evidence="1">Uncharacterized protein</fullName>
    </submittedName>
</protein>
<dbReference type="EMBL" id="QGTR01000003">
    <property type="protein sequence ID" value="PWW00035.1"/>
    <property type="molecule type" value="Genomic_DNA"/>
</dbReference>
<name>A0A317PK50_9HYPH</name>
<dbReference type="OrthoDB" id="8115447at2"/>
<dbReference type="Proteomes" id="UP000246352">
    <property type="component" value="Unassembled WGS sequence"/>
</dbReference>
<dbReference type="AlphaFoldDB" id="A0A317PK50"/>
<reference evidence="1 2" key="1">
    <citation type="submission" date="2018-05" db="EMBL/GenBank/DDBJ databases">
        <title>Genomic Encyclopedia of Type Strains, Phase IV (KMG-IV): sequencing the most valuable type-strain genomes for metagenomic binning, comparative biology and taxonomic classification.</title>
        <authorList>
            <person name="Goeker M."/>
        </authorList>
    </citation>
    <scope>NUCLEOTIDE SEQUENCE [LARGE SCALE GENOMIC DNA]</scope>
    <source>
        <strain evidence="1 2">DSM 16791</strain>
    </source>
</reference>
<dbReference type="RefSeq" id="WP_110032298.1">
    <property type="nucleotide sequence ID" value="NZ_QGTR01000003.1"/>
</dbReference>
<organism evidence="1 2">
    <name type="scientific">Hoeflea marina</name>
    <dbReference type="NCBI Taxonomy" id="274592"/>
    <lineage>
        <taxon>Bacteria</taxon>
        <taxon>Pseudomonadati</taxon>
        <taxon>Pseudomonadota</taxon>
        <taxon>Alphaproteobacteria</taxon>
        <taxon>Hyphomicrobiales</taxon>
        <taxon>Rhizobiaceae</taxon>
        <taxon>Hoeflea</taxon>
    </lineage>
</organism>
<sequence length="137" mass="14513">MNDPVSPEDTAPDIVGTLAGQAPDFGSDADATLHVYRLTPSAQPNDPHWDIAPDHGVVIVRALSPADARIVAAGSEIDFLDIEAKPGDDATTDFASAFRNEKMYHVSEEPDGRYSTVGKRGVIDQLGALTDGPPDTE</sequence>
<evidence type="ECO:0000313" key="1">
    <source>
        <dbReference type="EMBL" id="PWW00035.1"/>
    </source>
</evidence>